<protein>
    <submittedName>
        <fullName evidence="2">Uncharacterized protein</fullName>
    </submittedName>
</protein>
<comment type="caution">
    <text evidence="2">The sequence shown here is derived from an EMBL/GenBank/DDBJ whole genome shotgun (WGS) entry which is preliminary data.</text>
</comment>
<organism evidence="2 3">
    <name type="scientific">Skermanella aerolata</name>
    <dbReference type="NCBI Taxonomy" id="393310"/>
    <lineage>
        <taxon>Bacteria</taxon>
        <taxon>Pseudomonadati</taxon>
        <taxon>Pseudomonadota</taxon>
        <taxon>Alphaproteobacteria</taxon>
        <taxon>Rhodospirillales</taxon>
        <taxon>Azospirillaceae</taxon>
        <taxon>Skermanella</taxon>
    </lineage>
</organism>
<dbReference type="EMBL" id="BJYZ01000005">
    <property type="protein sequence ID" value="GEO37158.1"/>
    <property type="molecule type" value="Genomic_DNA"/>
</dbReference>
<evidence type="ECO:0000256" key="1">
    <source>
        <dbReference type="SAM" id="Phobius"/>
    </source>
</evidence>
<reference evidence="2 3" key="1">
    <citation type="submission" date="2019-07" db="EMBL/GenBank/DDBJ databases">
        <title>Whole genome shotgun sequence of Skermanella aerolata NBRC 106429.</title>
        <authorList>
            <person name="Hosoyama A."/>
            <person name="Uohara A."/>
            <person name="Ohji S."/>
            <person name="Ichikawa N."/>
        </authorList>
    </citation>
    <scope>NUCLEOTIDE SEQUENCE [LARGE SCALE GENOMIC DNA]</scope>
    <source>
        <strain evidence="2 3">NBRC 106429</strain>
    </source>
</reference>
<dbReference type="AlphaFoldDB" id="A0A512DL12"/>
<accession>A0A512DL12</accession>
<gene>
    <name evidence="2" type="ORF">SAE02_13060</name>
</gene>
<keyword evidence="1" id="KW-1133">Transmembrane helix</keyword>
<feature type="transmembrane region" description="Helical" evidence="1">
    <location>
        <begin position="27"/>
        <end position="45"/>
    </location>
</feature>
<name>A0A512DL12_9PROT</name>
<proteinExistence type="predicted"/>
<keyword evidence="1" id="KW-0812">Transmembrane</keyword>
<evidence type="ECO:0000313" key="3">
    <source>
        <dbReference type="Proteomes" id="UP000321523"/>
    </source>
</evidence>
<evidence type="ECO:0000313" key="2">
    <source>
        <dbReference type="EMBL" id="GEO37158.1"/>
    </source>
</evidence>
<sequence length="48" mass="5180">MTTQQQLASNVLPSLTDCRRAMDRVETGVETALALSVALLVWALVHGL</sequence>
<dbReference type="RefSeq" id="WP_157599371.1">
    <property type="nucleotide sequence ID" value="NZ_BJYZ01000005.1"/>
</dbReference>
<keyword evidence="3" id="KW-1185">Reference proteome</keyword>
<keyword evidence="1" id="KW-0472">Membrane</keyword>
<dbReference type="Proteomes" id="UP000321523">
    <property type="component" value="Unassembled WGS sequence"/>
</dbReference>